<dbReference type="HAMAP" id="MF_00634">
    <property type="entry name" value="UPF0235"/>
    <property type="match status" value="1"/>
</dbReference>
<keyword evidence="4" id="KW-1185">Reference proteome</keyword>
<dbReference type="EMBL" id="JAPDDP010000051">
    <property type="protein sequence ID" value="MDA0183318.1"/>
    <property type="molecule type" value="Genomic_DNA"/>
</dbReference>
<dbReference type="InterPro" id="IPR003746">
    <property type="entry name" value="DUF167"/>
</dbReference>
<dbReference type="AlphaFoldDB" id="A0A9X3SA65"/>
<dbReference type="SUPFAM" id="SSF69786">
    <property type="entry name" value="YggU-like"/>
    <property type="match status" value="1"/>
</dbReference>
<dbReference type="PANTHER" id="PTHR13420">
    <property type="entry name" value="UPF0235 PROTEIN C15ORF40"/>
    <property type="match status" value="1"/>
</dbReference>
<dbReference type="InterPro" id="IPR036591">
    <property type="entry name" value="YggU-like_sf"/>
</dbReference>
<dbReference type="GO" id="GO:0005737">
    <property type="term" value="C:cytoplasm"/>
    <property type="evidence" value="ECO:0007669"/>
    <property type="project" value="TreeGrafter"/>
</dbReference>
<accession>A0A9X3SA65</accession>
<name>A0A9X3SA65_9ACTN</name>
<evidence type="ECO:0000256" key="1">
    <source>
        <dbReference type="ARBA" id="ARBA00010364"/>
    </source>
</evidence>
<dbReference type="SMART" id="SM01152">
    <property type="entry name" value="DUF167"/>
    <property type="match status" value="1"/>
</dbReference>
<dbReference type="PANTHER" id="PTHR13420:SF7">
    <property type="entry name" value="UPF0235 PROTEIN C15ORF40"/>
    <property type="match status" value="1"/>
</dbReference>
<sequence>MADVAIRLQPRSKRNEVVGARGEAIVIRVTAPPVDGKANAALCAFVAKTVGVPGSAVEVVRGQTSRDKIIRVNGSSADDVRAALLR</sequence>
<evidence type="ECO:0000256" key="2">
    <source>
        <dbReference type="HAMAP-Rule" id="MF_00634"/>
    </source>
</evidence>
<dbReference type="Pfam" id="PF02594">
    <property type="entry name" value="DUF167"/>
    <property type="match status" value="1"/>
</dbReference>
<evidence type="ECO:0000313" key="3">
    <source>
        <dbReference type="EMBL" id="MDA0183318.1"/>
    </source>
</evidence>
<gene>
    <name evidence="3" type="ORF">OJ997_23610</name>
</gene>
<organism evidence="3 4">
    <name type="scientific">Solirubrobacter phytolaccae</name>
    <dbReference type="NCBI Taxonomy" id="1404360"/>
    <lineage>
        <taxon>Bacteria</taxon>
        <taxon>Bacillati</taxon>
        <taxon>Actinomycetota</taxon>
        <taxon>Thermoleophilia</taxon>
        <taxon>Solirubrobacterales</taxon>
        <taxon>Solirubrobacteraceae</taxon>
        <taxon>Solirubrobacter</taxon>
    </lineage>
</organism>
<dbReference type="RefSeq" id="WP_270027709.1">
    <property type="nucleotide sequence ID" value="NZ_JAPDDP010000051.1"/>
</dbReference>
<protein>
    <recommendedName>
        <fullName evidence="2">UPF0235 protein OJ997_23610</fullName>
    </recommendedName>
</protein>
<reference evidence="3" key="1">
    <citation type="submission" date="2022-10" db="EMBL/GenBank/DDBJ databases">
        <title>The WGS of Solirubrobacter phytolaccae KCTC 29190.</title>
        <authorList>
            <person name="Jiang Z."/>
        </authorList>
    </citation>
    <scope>NUCLEOTIDE SEQUENCE</scope>
    <source>
        <strain evidence="3">KCTC 29190</strain>
    </source>
</reference>
<comment type="caution">
    <text evidence="3">The sequence shown here is derived from an EMBL/GenBank/DDBJ whole genome shotgun (WGS) entry which is preliminary data.</text>
</comment>
<dbReference type="NCBIfam" id="TIGR00251">
    <property type="entry name" value="DUF167 family protein"/>
    <property type="match status" value="1"/>
</dbReference>
<evidence type="ECO:0000313" key="4">
    <source>
        <dbReference type="Proteomes" id="UP001147653"/>
    </source>
</evidence>
<dbReference type="Proteomes" id="UP001147653">
    <property type="component" value="Unassembled WGS sequence"/>
</dbReference>
<comment type="similarity">
    <text evidence="1 2">Belongs to the UPF0235 family.</text>
</comment>
<dbReference type="Gene3D" id="3.30.1200.10">
    <property type="entry name" value="YggU-like"/>
    <property type="match status" value="1"/>
</dbReference>
<proteinExistence type="inferred from homology"/>